<dbReference type="EC" id="2.-.-.-" evidence="2"/>
<dbReference type="Proteomes" id="UP000254253">
    <property type="component" value="Unassembled WGS sequence"/>
</dbReference>
<protein>
    <submittedName>
        <fullName evidence="2">Glycosyl transferase family protein</fullName>
        <ecNumber evidence="2">2.-.-.-</ecNumber>
    </submittedName>
</protein>
<dbReference type="AlphaFoldDB" id="A0A380TQX0"/>
<feature type="domain" description="Glycosyl transferase family 25" evidence="1">
    <location>
        <begin position="1"/>
        <end position="183"/>
    </location>
</feature>
<dbReference type="GO" id="GO:0016740">
    <property type="term" value="F:transferase activity"/>
    <property type="evidence" value="ECO:0007669"/>
    <property type="project" value="UniProtKB-KW"/>
</dbReference>
<evidence type="ECO:0000259" key="1">
    <source>
        <dbReference type="Pfam" id="PF01755"/>
    </source>
</evidence>
<sequence>MNINFVISLVNANVRRSHINNGFSKRNIPFQFFDALQPSALLDQYIDIAVPSLKLAKLSNGEKACFMSHIALWEKLVNSEHYYMTIFEDDVVLGKNAEQLFSSYDWLEERFSSNDKFVIRLETSCIAVKRYDSTLETVWGRKFTLLDSEEFGTAGYILSKQAAIFLLGYFKSIDGKSIKAIDKCLFGDLISNNNIRIYQLEPAICIQEDKLNRKNSILTSQLEHDRRMVENNNKIPKNKGIIYLIYKLATKWKRMKEKKLRSQEQLNNMIKYE</sequence>
<keyword evidence="3" id="KW-1185">Reference proteome</keyword>
<keyword evidence="2" id="KW-0808">Transferase</keyword>
<dbReference type="CDD" id="cd06532">
    <property type="entry name" value="Glyco_transf_25"/>
    <property type="match status" value="1"/>
</dbReference>
<dbReference type="RefSeq" id="WP_115589699.1">
    <property type="nucleotide sequence ID" value="NZ_LR134169.1"/>
</dbReference>
<name>A0A380TQX0_ACTLI</name>
<organism evidence="2 3">
    <name type="scientific">Actinobacillus lignieresii</name>
    <dbReference type="NCBI Taxonomy" id="720"/>
    <lineage>
        <taxon>Bacteria</taxon>
        <taxon>Pseudomonadati</taxon>
        <taxon>Pseudomonadota</taxon>
        <taxon>Gammaproteobacteria</taxon>
        <taxon>Pasteurellales</taxon>
        <taxon>Pasteurellaceae</taxon>
        <taxon>Actinobacillus</taxon>
    </lineage>
</organism>
<evidence type="ECO:0000313" key="2">
    <source>
        <dbReference type="EMBL" id="SUT90584.1"/>
    </source>
</evidence>
<reference evidence="2 3" key="1">
    <citation type="submission" date="2018-06" db="EMBL/GenBank/DDBJ databases">
        <authorList>
            <consortium name="Pathogen Informatics"/>
            <person name="Doyle S."/>
        </authorList>
    </citation>
    <scope>NUCLEOTIDE SEQUENCE [LARGE SCALE GENOMIC DNA]</scope>
    <source>
        <strain evidence="2 3">NCTC4191</strain>
    </source>
</reference>
<dbReference type="EMBL" id="UFRN01000002">
    <property type="protein sequence ID" value="SUT90584.1"/>
    <property type="molecule type" value="Genomic_DNA"/>
</dbReference>
<dbReference type="Pfam" id="PF01755">
    <property type="entry name" value="Glyco_transf_25"/>
    <property type="match status" value="1"/>
</dbReference>
<dbReference type="InterPro" id="IPR002654">
    <property type="entry name" value="Glyco_trans_25"/>
</dbReference>
<accession>A0A380TQX0</accession>
<evidence type="ECO:0000313" key="3">
    <source>
        <dbReference type="Proteomes" id="UP000254253"/>
    </source>
</evidence>
<proteinExistence type="predicted"/>
<gene>
    <name evidence="2" type="primary">lex1</name>
    <name evidence="2" type="ORF">NCTC4191_00324</name>
</gene>